<dbReference type="PROSITE" id="PS51687">
    <property type="entry name" value="SAM_MT_RNA_M5U"/>
    <property type="match status" value="1"/>
</dbReference>
<dbReference type="InterPro" id="IPR029063">
    <property type="entry name" value="SAM-dependent_MTases_sf"/>
</dbReference>
<feature type="domain" description="TRAM" evidence="4">
    <location>
        <begin position="17"/>
        <end position="75"/>
    </location>
</feature>
<name>A0A6J6I805_9ZZZZ</name>
<evidence type="ECO:0000313" key="5">
    <source>
        <dbReference type="EMBL" id="CAB4621800.1"/>
    </source>
</evidence>
<evidence type="ECO:0000259" key="4">
    <source>
        <dbReference type="PROSITE" id="PS50926"/>
    </source>
</evidence>
<dbReference type="InterPro" id="IPR002792">
    <property type="entry name" value="TRAM_dom"/>
</dbReference>
<proteinExistence type="predicted"/>
<dbReference type="SUPFAM" id="SSF53335">
    <property type="entry name" value="S-adenosyl-L-methionine-dependent methyltransferases"/>
    <property type="match status" value="1"/>
</dbReference>
<dbReference type="GO" id="GO:0070475">
    <property type="term" value="P:rRNA base methylation"/>
    <property type="evidence" value="ECO:0007669"/>
    <property type="project" value="TreeGrafter"/>
</dbReference>
<accession>A0A6J6I805</accession>
<dbReference type="Pfam" id="PF01938">
    <property type="entry name" value="TRAM"/>
    <property type="match status" value="1"/>
</dbReference>
<dbReference type="Gene3D" id="3.40.50.150">
    <property type="entry name" value="Vaccinia Virus protein VP39"/>
    <property type="match status" value="2"/>
</dbReference>
<keyword evidence="3" id="KW-0949">S-adenosyl-L-methionine</keyword>
<dbReference type="PANTHER" id="PTHR11061:SF30">
    <property type="entry name" value="TRNA (URACIL(54)-C(5))-METHYLTRANSFERASE"/>
    <property type="match status" value="1"/>
</dbReference>
<dbReference type="PROSITE" id="PS50926">
    <property type="entry name" value="TRAM"/>
    <property type="match status" value="1"/>
</dbReference>
<dbReference type="PANTHER" id="PTHR11061">
    <property type="entry name" value="RNA M5U METHYLTRANSFERASE"/>
    <property type="match status" value="1"/>
</dbReference>
<dbReference type="GO" id="GO:0070041">
    <property type="term" value="F:rRNA (uridine-C5-)-methyltransferase activity"/>
    <property type="evidence" value="ECO:0007669"/>
    <property type="project" value="TreeGrafter"/>
</dbReference>
<dbReference type="InterPro" id="IPR030391">
    <property type="entry name" value="MeTrfase_TrmA_CS"/>
</dbReference>
<protein>
    <submittedName>
        <fullName evidence="5">Unannotated protein</fullName>
    </submittedName>
</protein>
<evidence type="ECO:0000256" key="3">
    <source>
        <dbReference type="ARBA" id="ARBA00022691"/>
    </source>
</evidence>
<reference evidence="5" key="1">
    <citation type="submission" date="2020-05" db="EMBL/GenBank/DDBJ databases">
        <authorList>
            <person name="Chiriac C."/>
            <person name="Salcher M."/>
            <person name="Ghai R."/>
            <person name="Kavagutti S V."/>
        </authorList>
    </citation>
    <scope>NUCLEOTIDE SEQUENCE</scope>
</reference>
<dbReference type="InterPro" id="IPR012340">
    <property type="entry name" value="NA-bd_OB-fold"/>
</dbReference>
<dbReference type="SUPFAM" id="SSF50249">
    <property type="entry name" value="Nucleic acid-binding proteins"/>
    <property type="match status" value="1"/>
</dbReference>
<sequence length="425" mass="45171">MGGHADDTAYAADVTDQFVEGEIETVLAERLVAGGEALARRDDGKVVLVAGALPGERVEVSVEHRQGADRGRLRMILEASPDRIEPKCDHVIEGCGGCDLATLSEEAQIPTKIELVTDSLRRLGRIPEPVVRAGPALDPWGFRTTLRVAITHGRAGLRRAESHEVVELDSCAVSHPLIQDLLVEGRYGAATEVMLRVGANTGERMAVITPTVGEVSLPSDVLVVGADELAAGRRAWIHEQVGGRLWRISAESFFQTRPDGALALVEVVRSLTEDMLAEGSTRSGHPRTLVDAYCGVGLFAGSLLGGVSGWRAVAAERSRSSVADAKQNLADIDARVVGTSVERLRTPKADLVVADPSRAGLGRRGAHVLASTGASRLILVSCDPASAGRDAALLSAIGYAPTESIVVDLFPHTHHTEVVTRFDRR</sequence>
<evidence type="ECO:0000256" key="2">
    <source>
        <dbReference type="ARBA" id="ARBA00022679"/>
    </source>
</evidence>
<organism evidence="5">
    <name type="scientific">freshwater metagenome</name>
    <dbReference type="NCBI Taxonomy" id="449393"/>
    <lineage>
        <taxon>unclassified sequences</taxon>
        <taxon>metagenomes</taxon>
        <taxon>ecological metagenomes</taxon>
    </lineage>
</organism>
<dbReference type="PROSITE" id="PS01231">
    <property type="entry name" value="TRMA_2"/>
    <property type="match status" value="1"/>
</dbReference>
<keyword evidence="2" id="KW-0808">Transferase</keyword>
<keyword evidence="1" id="KW-0489">Methyltransferase</keyword>
<dbReference type="Gene3D" id="2.40.50.1070">
    <property type="match status" value="1"/>
</dbReference>
<dbReference type="EMBL" id="CAEZUP010000107">
    <property type="protein sequence ID" value="CAB4621800.1"/>
    <property type="molecule type" value="Genomic_DNA"/>
</dbReference>
<dbReference type="InterPro" id="IPR010280">
    <property type="entry name" value="U5_MeTrfase_fam"/>
</dbReference>
<evidence type="ECO:0000256" key="1">
    <source>
        <dbReference type="ARBA" id="ARBA00022603"/>
    </source>
</evidence>
<gene>
    <name evidence="5" type="ORF">UFOPK1835_01844</name>
</gene>
<dbReference type="AlphaFoldDB" id="A0A6J6I805"/>
<dbReference type="Gene3D" id="2.40.50.140">
    <property type="entry name" value="Nucleic acid-binding proteins"/>
    <property type="match status" value="1"/>
</dbReference>